<comment type="subcellular location">
    <subcellularLocation>
        <location evidence="2 9">Cytoplasm</location>
    </subcellularLocation>
    <subcellularLocation>
        <location evidence="1">Endoplasmic reticulum</location>
    </subcellularLocation>
</comment>
<evidence type="ECO:0000256" key="4">
    <source>
        <dbReference type="ARBA" id="ARBA00018350"/>
    </source>
</evidence>
<accession>A0A438N1N1</accession>
<keyword evidence="8 9" id="KW-0687">Ribonucleoprotein</keyword>
<gene>
    <name evidence="12" type="ORF">B0A52_06693</name>
</gene>
<sequence>MATSALSSLSSILKKSSLDDHDQILDASNRSLKSSPSDLQAHHVKTVALLKLDRYEEVVKHVESAGEDVRKAVSLEYAYALYKIGRLSEAADIASSIKTRGAQHVEAQARYRLEEATSTSKLYKILRSEPADWEDYDLRVNQGAIDAQAQWLGAVDPKSIRKPAREDLEAFETAYNAACGSIARGELGQAEVLLRRAKELCRHSEDLTDQQKLDELLPIAVQQIYVLLSQGKEAEADQVASEINLQEASDASTQKIGQNNMLLTKSLDNPFLAYKAFTSTKKIPLHDKLFSFQSVPLASNKTTLDLQNFKFDGLVSSTAKASTKNPSSTLDPGTILTSSFQAIARARNETGRAAIKKILPELQKRPRDAGLVLTLVQLYILVGDTSSAVELVQTFLQGLGESEQDIRFNPTLVSLYIALLKQRGQKSRVKQELAKAASYWRTKANPPIRLLGAAGISLLESQNPEETREATVIFEKLQEEQPEDRSTIAGYVASHVNGDLSAVQGDADKLTPTEELIRGIDVDALEKAGIPQSSNALAIAQLGRTRKRKALDGGNGKRKRQRASKLPKDYDASKMPDPERWMPMKDRSYYRPPKGKRKGKRGGGDDKTQGGVVNEDLNIDAKATATSVTGGASGGSSKKKKAKGKK</sequence>
<dbReference type="PANTHER" id="PTHR14094:SF9">
    <property type="entry name" value="SIGNAL RECOGNITION PARTICLE SUBUNIT SRP72"/>
    <property type="match status" value="1"/>
</dbReference>
<proteinExistence type="inferred from homology"/>
<dbReference type="EMBL" id="NAJM01000028">
    <property type="protein sequence ID" value="RVX69629.1"/>
    <property type="molecule type" value="Genomic_DNA"/>
</dbReference>
<evidence type="ECO:0000256" key="10">
    <source>
        <dbReference type="SAM" id="MobiDB-lite"/>
    </source>
</evidence>
<evidence type="ECO:0000256" key="5">
    <source>
        <dbReference type="ARBA" id="ARBA00022490"/>
    </source>
</evidence>
<dbReference type="AlphaFoldDB" id="A0A438N1N1"/>
<comment type="caution">
    <text evidence="12">The sequence shown here is derived from an EMBL/GenBank/DDBJ whole genome shotgun (WGS) entry which is preliminary data.</text>
</comment>
<evidence type="ECO:0000313" key="12">
    <source>
        <dbReference type="EMBL" id="RVX69629.1"/>
    </source>
</evidence>
<evidence type="ECO:0000313" key="13">
    <source>
        <dbReference type="Proteomes" id="UP000288859"/>
    </source>
</evidence>
<dbReference type="GO" id="GO:0008312">
    <property type="term" value="F:7S RNA binding"/>
    <property type="evidence" value="ECO:0007669"/>
    <property type="project" value="InterPro"/>
</dbReference>
<dbReference type="PANTHER" id="PTHR14094">
    <property type="entry name" value="SIGNAL RECOGNITION PARTICLE 72"/>
    <property type="match status" value="1"/>
</dbReference>
<evidence type="ECO:0000256" key="3">
    <source>
        <dbReference type="ARBA" id="ARBA00007676"/>
    </source>
</evidence>
<comment type="similarity">
    <text evidence="3 9">Belongs to the SRP72 family.</text>
</comment>
<feature type="domain" description="Signal recognition particle SRP72 subunit RNA-binding" evidence="11">
    <location>
        <begin position="544"/>
        <end position="592"/>
    </location>
</feature>
<name>A0A438N1N1_EXOME</name>
<evidence type="ECO:0000256" key="8">
    <source>
        <dbReference type="ARBA" id="ARBA00023274"/>
    </source>
</evidence>
<organism evidence="12 13">
    <name type="scientific">Exophiala mesophila</name>
    <name type="common">Black yeast-like fungus</name>
    <dbReference type="NCBI Taxonomy" id="212818"/>
    <lineage>
        <taxon>Eukaryota</taxon>
        <taxon>Fungi</taxon>
        <taxon>Dikarya</taxon>
        <taxon>Ascomycota</taxon>
        <taxon>Pezizomycotina</taxon>
        <taxon>Eurotiomycetes</taxon>
        <taxon>Chaetothyriomycetidae</taxon>
        <taxon>Chaetothyriales</taxon>
        <taxon>Herpotrichiellaceae</taxon>
        <taxon>Exophiala</taxon>
    </lineage>
</organism>
<feature type="compositionally biased region" description="Basic residues" evidence="10">
    <location>
        <begin position="556"/>
        <end position="565"/>
    </location>
</feature>
<dbReference type="PIRSF" id="PIRSF038922">
    <property type="entry name" value="SRP72"/>
    <property type="match status" value="1"/>
</dbReference>
<dbReference type="GO" id="GO:0006614">
    <property type="term" value="P:SRP-dependent cotranslational protein targeting to membrane"/>
    <property type="evidence" value="ECO:0007669"/>
    <property type="project" value="UniProtKB-UniRule"/>
</dbReference>
<reference evidence="12 13" key="1">
    <citation type="submission" date="2017-03" db="EMBL/GenBank/DDBJ databases">
        <title>Genomes of endolithic fungi from Antarctica.</title>
        <authorList>
            <person name="Coleine C."/>
            <person name="Masonjones S."/>
            <person name="Stajich J.E."/>
        </authorList>
    </citation>
    <scope>NUCLEOTIDE SEQUENCE [LARGE SCALE GENOMIC DNA]</scope>
    <source>
        <strain evidence="12 13">CCFEE 6314</strain>
    </source>
</reference>
<evidence type="ECO:0000256" key="6">
    <source>
        <dbReference type="ARBA" id="ARBA00022824"/>
    </source>
</evidence>
<feature type="compositionally biased region" description="Low complexity" evidence="10">
    <location>
        <begin position="621"/>
        <end position="630"/>
    </location>
</feature>
<dbReference type="InterPro" id="IPR013699">
    <property type="entry name" value="Signal_recog_part_SRP72_RNA-bd"/>
</dbReference>
<keyword evidence="7 9" id="KW-0733">Signal recognition particle</keyword>
<evidence type="ECO:0000256" key="9">
    <source>
        <dbReference type="PIRNR" id="PIRNR038922"/>
    </source>
</evidence>
<keyword evidence="6" id="KW-0256">Endoplasmic reticulum</keyword>
<dbReference type="GO" id="GO:0043022">
    <property type="term" value="F:ribosome binding"/>
    <property type="evidence" value="ECO:0007669"/>
    <property type="project" value="TreeGrafter"/>
</dbReference>
<evidence type="ECO:0000256" key="1">
    <source>
        <dbReference type="ARBA" id="ARBA00004240"/>
    </source>
</evidence>
<feature type="compositionally biased region" description="Basic and acidic residues" evidence="10">
    <location>
        <begin position="566"/>
        <end position="589"/>
    </location>
</feature>
<dbReference type="SUPFAM" id="SSF48452">
    <property type="entry name" value="TPR-like"/>
    <property type="match status" value="1"/>
</dbReference>
<dbReference type="Proteomes" id="UP000288859">
    <property type="component" value="Unassembled WGS sequence"/>
</dbReference>
<dbReference type="GO" id="GO:0005783">
    <property type="term" value="C:endoplasmic reticulum"/>
    <property type="evidence" value="ECO:0007669"/>
    <property type="project" value="UniProtKB-SubCell"/>
</dbReference>
<feature type="region of interest" description="Disordered" evidence="10">
    <location>
        <begin position="546"/>
        <end position="646"/>
    </location>
</feature>
<dbReference type="GO" id="GO:0005786">
    <property type="term" value="C:signal recognition particle, endoplasmic reticulum targeting"/>
    <property type="evidence" value="ECO:0007669"/>
    <property type="project" value="UniProtKB-UniRule"/>
</dbReference>
<evidence type="ECO:0000259" key="11">
    <source>
        <dbReference type="Pfam" id="PF08492"/>
    </source>
</evidence>
<dbReference type="VEuPathDB" id="FungiDB:PV10_03591"/>
<dbReference type="InterPro" id="IPR031545">
    <property type="entry name" value="SRP72_TPR-like"/>
</dbReference>
<evidence type="ECO:0000256" key="7">
    <source>
        <dbReference type="ARBA" id="ARBA00023135"/>
    </source>
</evidence>
<dbReference type="Pfam" id="PF08492">
    <property type="entry name" value="SRP72"/>
    <property type="match status" value="1"/>
</dbReference>
<keyword evidence="5 9" id="KW-0963">Cytoplasm</keyword>
<evidence type="ECO:0000256" key="2">
    <source>
        <dbReference type="ARBA" id="ARBA00004496"/>
    </source>
</evidence>
<dbReference type="InterPro" id="IPR011990">
    <property type="entry name" value="TPR-like_helical_dom_sf"/>
</dbReference>
<dbReference type="InterPro" id="IPR026270">
    <property type="entry name" value="SRP72"/>
</dbReference>
<dbReference type="Gene3D" id="1.25.40.10">
    <property type="entry name" value="Tetratricopeptide repeat domain"/>
    <property type="match status" value="1"/>
</dbReference>
<feature type="compositionally biased region" description="Basic residues" evidence="10">
    <location>
        <begin position="637"/>
        <end position="646"/>
    </location>
</feature>
<protein>
    <recommendedName>
        <fullName evidence="4 9">Signal recognition particle subunit SRP72</fullName>
    </recommendedName>
</protein>
<dbReference type="Pfam" id="PF17004">
    <property type="entry name" value="SRP_TPR_like"/>
    <property type="match status" value="1"/>
</dbReference>
<comment type="function">
    <text evidence="9">Component of the signal recognition particle (SRP) complex, a ribonucleoprotein complex that mediates the cotranslational targeting of secretory and membrane proteins to the endoplasmic reticulum (ER).</text>
</comment>
<dbReference type="OrthoDB" id="5421607at2759"/>